<dbReference type="RefSeq" id="WP_077832713.1">
    <property type="nucleotide sequence ID" value="NZ_CP096983.1"/>
</dbReference>
<evidence type="ECO:0000256" key="6">
    <source>
        <dbReference type="ARBA" id="ARBA00023211"/>
    </source>
</evidence>
<evidence type="ECO:0000256" key="1">
    <source>
        <dbReference type="ARBA" id="ARBA00004496"/>
    </source>
</evidence>
<feature type="binding site" evidence="8">
    <location>
        <position position="10"/>
    </location>
    <ligand>
        <name>Mn(2+)</name>
        <dbReference type="ChEBI" id="CHEBI:29035"/>
        <label>1</label>
    </ligand>
</feature>
<keyword evidence="4 8" id="KW-0479">Metal-binding</keyword>
<dbReference type="GO" id="GO:0004427">
    <property type="term" value="F:inorganic diphosphate phosphatase activity"/>
    <property type="evidence" value="ECO:0007669"/>
    <property type="project" value="UniProtKB-UniRule"/>
</dbReference>
<keyword evidence="6 8" id="KW-0464">Manganese</keyword>
<dbReference type="GO" id="GO:0005737">
    <property type="term" value="C:cytoplasm"/>
    <property type="evidence" value="ECO:0007669"/>
    <property type="project" value="UniProtKB-SubCell"/>
</dbReference>
<sequence>MENIIYISGHKNPDTDSICSAIAYSELKNKLGFNTVPARLGNVSRETQFALDYFKVDAPKLVENLSENQDLILVDHNERSQSIDNLEALHLLEIIDHHRIADIQTSYPIFFRNEPVGCSSTIIGSMYFEKGITPSKEAAGLMCSAIISDTLLFRSPTTTDRDKEVLKKLAEIADIDPEKYASEMFKAGTSLKGKTVEEIFNSDYKVFNLGDKKVGVSQVTTMDIEGFDEYKKDMLAYMDKKVKDESFNVVLLLLTDIIKEGSLLIATGEDTAIVNKAFNVELKDNSVYVPGILSRKKQVIPPLTSAIEAK</sequence>
<keyword evidence="10" id="KW-1185">Reference proteome</keyword>
<evidence type="ECO:0000256" key="8">
    <source>
        <dbReference type="HAMAP-Rule" id="MF_00207"/>
    </source>
</evidence>
<dbReference type="SUPFAM" id="SSF64182">
    <property type="entry name" value="DHH phosphoesterases"/>
    <property type="match status" value="1"/>
</dbReference>
<dbReference type="EMBL" id="CP096983">
    <property type="protein sequence ID" value="URZ11390.1"/>
    <property type="molecule type" value="Genomic_DNA"/>
</dbReference>
<keyword evidence="5 8" id="KW-0378">Hydrolase</keyword>
<organism evidence="9 10">
    <name type="scientific">Clostridium felsineum</name>
    <dbReference type="NCBI Taxonomy" id="36839"/>
    <lineage>
        <taxon>Bacteria</taxon>
        <taxon>Bacillati</taxon>
        <taxon>Bacillota</taxon>
        <taxon>Clostridia</taxon>
        <taxon>Eubacteriales</taxon>
        <taxon>Clostridiaceae</taxon>
        <taxon>Clostridium</taxon>
    </lineage>
</organism>
<evidence type="ECO:0000256" key="3">
    <source>
        <dbReference type="ARBA" id="ARBA00022490"/>
    </source>
</evidence>
<evidence type="ECO:0000256" key="7">
    <source>
        <dbReference type="ARBA" id="ARBA00047820"/>
    </source>
</evidence>
<evidence type="ECO:0000313" key="9">
    <source>
        <dbReference type="EMBL" id="URZ11390.1"/>
    </source>
</evidence>
<dbReference type="STRING" id="84029.CROST_36870"/>
<evidence type="ECO:0000256" key="5">
    <source>
        <dbReference type="ARBA" id="ARBA00022801"/>
    </source>
</evidence>
<feature type="binding site" evidence="8">
    <location>
        <position position="75"/>
    </location>
    <ligand>
        <name>Mn(2+)</name>
        <dbReference type="ChEBI" id="CHEBI:29035"/>
        <label>2</label>
    </ligand>
</feature>
<dbReference type="GO" id="GO:0030145">
    <property type="term" value="F:manganese ion binding"/>
    <property type="evidence" value="ECO:0007669"/>
    <property type="project" value="UniProtKB-UniRule"/>
</dbReference>
<accession>A0A1S8MDE7</accession>
<comment type="catalytic activity">
    <reaction evidence="7 8">
        <text>diphosphate + H2O = 2 phosphate + H(+)</text>
        <dbReference type="Rhea" id="RHEA:24576"/>
        <dbReference type="ChEBI" id="CHEBI:15377"/>
        <dbReference type="ChEBI" id="CHEBI:15378"/>
        <dbReference type="ChEBI" id="CHEBI:33019"/>
        <dbReference type="ChEBI" id="CHEBI:43474"/>
        <dbReference type="EC" id="3.6.1.1"/>
    </reaction>
</comment>
<gene>
    <name evidence="8 9" type="primary">ppaC</name>
    <name evidence="9" type="ORF">CROST_021070</name>
</gene>
<evidence type="ECO:0000256" key="4">
    <source>
        <dbReference type="ARBA" id="ARBA00022723"/>
    </source>
</evidence>
<dbReference type="EC" id="3.6.1.1" evidence="8"/>
<dbReference type="InterPro" id="IPR004097">
    <property type="entry name" value="DHHA2"/>
</dbReference>
<dbReference type="FunFam" id="3.10.310.20:FF:000001">
    <property type="entry name" value="Probable manganese-dependent inorganic pyrophosphatase"/>
    <property type="match status" value="1"/>
</dbReference>
<dbReference type="KEGG" id="crw:CROST_021070"/>
<comment type="subcellular location">
    <subcellularLocation>
        <location evidence="1 8">Cytoplasm</location>
    </subcellularLocation>
</comment>
<reference evidence="9 10" key="1">
    <citation type="submission" date="2022-04" db="EMBL/GenBank/DDBJ databases">
        <title>Genome sequence of C. roseum typestrain.</title>
        <authorList>
            <person name="Poehlein A."/>
            <person name="Schoch T."/>
            <person name="Duerre P."/>
            <person name="Daniel R."/>
        </authorList>
    </citation>
    <scope>NUCLEOTIDE SEQUENCE [LARGE SCALE GENOMIC DNA]</scope>
    <source>
        <strain evidence="9 10">DSM 7320</strain>
    </source>
</reference>
<dbReference type="InterPro" id="IPR038763">
    <property type="entry name" value="DHH_sf"/>
</dbReference>
<evidence type="ECO:0000256" key="2">
    <source>
        <dbReference type="ARBA" id="ARBA00007350"/>
    </source>
</evidence>
<feature type="binding site" evidence="8">
    <location>
        <position position="97"/>
    </location>
    <ligand>
        <name>Mn(2+)</name>
        <dbReference type="ChEBI" id="CHEBI:29035"/>
        <label>2</label>
    </ligand>
</feature>
<feature type="binding site" evidence="8">
    <location>
        <position position="14"/>
    </location>
    <ligand>
        <name>Mn(2+)</name>
        <dbReference type="ChEBI" id="CHEBI:29035"/>
        <label>1</label>
    </ligand>
</feature>
<feature type="binding site" evidence="8">
    <location>
        <position position="16"/>
    </location>
    <ligand>
        <name>Mn(2+)</name>
        <dbReference type="ChEBI" id="CHEBI:29035"/>
        <label>2</label>
    </ligand>
</feature>
<dbReference type="Pfam" id="PF02833">
    <property type="entry name" value="DHHA2"/>
    <property type="match status" value="1"/>
</dbReference>
<dbReference type="InterPro" id="IPR022934">
    <property type="entry name" value="Mn-dep_inorganic_PyrPase"/>
</dbReference>
<dbReference type="NCBIfam" id="NF003877">
    <property type="entry name" value="PRK05427.1"/>
    <property type="match status" value="1"/>
</dbReference>
<comment type="similarity">
    <text evidence="2 8">Belongs to the PPase class C family.</text>
</comment>
<dbReference type="InterPro" id="IPR038222">
    <property type="entry name" value="DHHA2_dom_sf"/>
</dbReference>
<evidence type="ECO:0000313" key="10">
    <source>
        <dbReference type="Proteomes" id="UP000190951"/>
    </source>
</evidence>
<dbReference type="PANTHER" id="PTHR12112:SF22">
    <property type="entry name" value="MANGANESE-DEPENDENT INORGANIC PYROPHOSPHATASE-RELATED"/>
    <property type="match status" value="1"/>
</dbReference>
<feature type="binding site" evidence="8">
    <location>
        <position position="149"/>
    </location>
    <ligand>
        <name>Mn(2+)</name>
        <dbReference type="ChEBI" id="CHEBI:29035"/>
        <label>2</label>
    </ligand>
</feature>
<protein>
    <recommendedName>
        <fullName evidence="8">Probable manganese-dependent inorganic pyrophosphatase</fullName>
        <ecNumber evidence="8">3.6.1.1</ecNumber>
    </recommendedName>
    <alternativeName>
        <fullName evidence="8">Pyrophosphate phospho-hydrolase</fullName>
        <shortName evidence="8">PPase</shortName>
    </alternativeName>
</protein>
<dbReference type="AlphaFoldDB" id="A0A1S8MDE7"/>
<dbReference type="SMART" id="SM01131">
    <property type="entry name" value="DHHA2"/>
    <property type="match status" value="1"/>
</dbReference>
<dbReference type="InterPro" id="IPR001667">
    <property type="entry name" value="DDH_dom"/>
</dbReference>
<dbReference type="FunFam" id="3.90.1640.10:FF:000001">
    <property type="entry name" value="Probable manganese-dependent inorganic pyrophosphatase"/>
    <property type="match status" value="1"/>
</dbReference>
<dbReference type="NCBIfam" id="NF011443">
    <property type="entry name" value="PRK14869.1-5"/>
    <property type="match status" value="1"/>
</dbReference>
<dbReference type="Proteomes" id="UP000190951">
    <property type="component" value="Chromosome"/>
</dbReference>
<dbReference type="Gene3D" id="3.90.1640.10">
    <property type="entry name" value="inorganic pyrophosphatase (n-terminal core)"/>
    <property type="match status" value="1"/>
</dbReference>
<keyword evidence="3 8" id="KW-0963">Cytoplasm</keyword>
<feature type="binding site" evidence="8">
    <location>
        <position position="75"/>
    </location>
    <ligand>
        <name>Mn(2+)</name>
        <dbReference type="ChEBI" id="CHEBI:29035"/>
        <label>1</label>
    </ligand>
</feature>
<dbReference type="HAMAP" id="MF_00207">
    <property type="entry name" value="PPase_C"/>
    <property type="match status" value="1"/>
</dbReference>
<proteinExistence type="inferred from homology"/>
<dbReference type="Gene3D" id="3.10.310.20">
    <property type="entry name" value="DHHA2 domain"/>
    <property type="match status" value="1"/>
</dbReference>
<name>A0A1S8MDE7_9CLOT</name>
<comment type="cofactor">
    <cofactor evidence="8">
        <name>Mn(2+)</name>
        <dbReference type="ChEBI" id="CHEBI:29035"/>
    </cofactor>
    <text evidence="8">Binds 2 manganese ions per subunit.</text>
</comment>
<dbReference type="PANTHER" id="PTHR12112">
    <property type="entry name" value="BNIP - RELATED"/>
    <property type="match status" value="1"/>
</dbReference>
<dbReference type="Pfam" id="PF01368">
    <property type="entry name" value="DHH"/>
    <property type="match status" value="1"/>
</dbReference>